<dbReference type="EMBL" id="CP000967">
    <property type="protein sequence ID" value="ACD61267.1"/>
    <property type="molecule type" value="Genomic_DNA"/>
</dbReference>
<evidence type="ECO:0000256" key="1">
    <source>
        <dbReference type="ARBA" id="ARBA00044755"/>
    </source>
</evidence>
<dbReference type="eggNOG" id="COG1664">
    <property type="taxonomic scope" value="Bacteria"/>
</dbReference>
<dbReference type="AlphaFoldDB" id="A0A0K0GQL5"/>
<proteinExistence type="inferred from homology"/>
<accession>A0A0K0GQL5</accession>
<dbReference type="HOGENOM" id="CLU_199899_0_0_6"/>
<sequence>MFGNKSNRGAQTVVDTLIGPQVVIRGDLLFSGGLYVEGRILGKVIAEEGTSATLTVAEQGSIEGEVRAPVVIING</sequence>
<protein>
    <recommendedName>
        <fullName evidence="4">Integral membrane protein CcmA involved in cell shape determination</fullName>
    </recommendedName>
</protein>
<gene>
    <name evidence="2" type="ordered locus">PXO_02947</name>
</gene>
<dbReference type="PANTHER" id="PTHR35024">
    <property type="entry name" value="HYPOTHETICAL CYTOSOLIC PROTEIN"/>
    <property type="match status" value="1"/>
</dbReference>
<dbReference type="KEGG" id="xop:PXO_02947"/>
<organism evidence="2 3">
    <name type="scientific">Xanthomonas oryzae pv. oryzae (strain PXO99A)</name>
    <dbReference type="NCBI Taxonomy" id="360094"/>
    <lineage>
        <taxon>Bacteria</taxon>
        <taxon>Pseudomonadati</taxon>
        <taxon>Pseudomonadota</taxon>
        <taxon>Gammaproteobacteria</taxon>
        <taxon>Lysobacterales</taxon>
        <taxon>Lysobacteraceae</taxon>
        <taxon>Xanthomonas</taxon>
    </lineage>
</organism>
<dbReference type="PANTHER" id="PTHR35024:SF4">
    <property type="entry name" value="POLYMER-FORMING CYTOSKELETAL PROTEIN"/>
    <property type="match status" value="1"/>
</dbReference>
<dbReference type="Proteomes" id="UP000001740">
    <property type="component" value="Chromosome"/>
</dbReference>
<dbReference type="PATRIC" id="fig|291331.8.peg.584"/>
<evidence type="ECO:0008006" key="4">
    <source>
        <dbReference type="Google" id="ProtNLM"/>
    </source>
</evidence>
<evidence type="ECO:0000313" key="3">
    <source>
        <dbReference type="Proteomes" id="UP000001740"/>
    </source>
</evidence>
<dbReference type="Pfam" id="PF04519">
    <property type="entry name" value="Bactofilin"/>
    <property type="match status" value="1"/>
</dbReference>
<dbReference type="InterPro" id="IPR007607">
    <property type="entry name" value="BacA/B"/>
</dbReference>
<evidence type="ECO:0000313" key="2">
    <source>
        <dbReference type="EMBL" id="ACD61267.1"/>
    </source>
</evidence>
<reference evidence="2 3" key="1">
    <citation type="journal article" date="2008" name="BMC Genomics">
        <title>Genome sequence and rapid evolution of the rice pathogen Xanthomonas oryzae pv. oryzae PXO99A.</title>
        <authorList>
            <person name="Salzberg S.L."/>
            <person name="Sommer D.D."/>
            <person name="Schatz M.C."/>
            <person name="Phillippy A.M."/>
            <person name="Rabinowicz P.D."/>
            <person name="Tsuge S."/>
            <person name="Furutani A."/>
            <person name="Ochiai H."/>
            <person name="Delcher A.L."/>
            <person name="Kelley D."/>
            <person name="Madupu R."/>
            <person name="Puiu D."/>
            <person name="Radune D."/>
            <person name="Shumway M."/>
            <person name="Trapnell C."/>
            <person name="Aparna G."/>
            <person name="Jha G."/>
            <person name="Pandey A."/>
            <person name="Patil P.B."/>
            <person name="Ishihara H."/>
            <person name="Meyer D.F."/>
            <person name="Szurek B."/>
            <person name="Verdier V."/>
            <person name="Koebnik R."/>
            <person name="Dow J.M."/>
            <person name="Ryan R.P."/>
            <person name="Hirata H."/>
            <person name="Tsuyumu S."/>
            <person name="Won Lee S."/>
            <person name="Seo Y.S."/>
            <person name="Sriariyanum M."/>
            <person name="Ronald P.C."/>
            <person name="Sonti R.V."/>
            <person name="Van Sluys M.A."/>
            <person name="Leach J.E."/>
            <person name="White F.F."/>
            <person name="Bogdanove A.J."/>
        </authorList>
    </citation>
    <scope>NUCLEOTIDE SEQUENCE [LARGE SCALE GENOMIC DNA]</scope>
    <source>
        <strain evidence="2 3">PXO99A</strain>
    </source>
</reference>
<comment type="similarity">
    <text evidence="1">Belongs to the bactofilin family.</text>
</comment>
<name>A0A0K0GQL5_XANOP</name>